<dbReference type="AlphaFoldDB" id="A0AAN1U837"/>
<protein>
    <submittedName>
        <fullName evidence="1">Uncharacterized protein</fullName>
    </submittedName>
</protein>
<proteinExistence type="predicted"/>
<evidence type="ECO:0000313" key="2">
    <source>
        <dbReference type="Proteomes" id="UP000256572"/>
    </source>
</evidence>
<gene>
    <name evidence="1" type="ORF">CJF59_01645</name>
</gene>
<accession>A0AAN1U837</accession>
<dbReference type="Proteomes" id="UP000256572">
    <property type="component" value="Chromosome"/>
</dbReference>
<reference evidence="1 2" key="2">
    <citation type="submission" date="2018-08" db="EMBL/GenBank/DDBJ databases">
        <title>Acetobacter oryzifermentans sp. nov., isolated from Korea traditional vinegar and reclassification of Acetobacter pasteurianus subsp. ascendens (Henneberg 1898) as Acetobacter ascendens comb. nov.</title>
        <authorList>
            <person name="Cho G.Y."/>
            <person name="Lee S.H."/>
        </authorList>
    </citation>
    <scope>NUCLEOTIDE SEQUENCE [LARGE SCALE GENOMIC DNA]</scope>
    <source>
        <strain evidence="1 2">SH</strain>
    </source>
</reference>
<organism evidence="1 2">
    <name type="scientific">Acetobacter pomorum</name>
    <dbReference type="NCBI Taxonomy" id="65959"/>
    <lineage>
        <taxon>Bacteria</taxon>
        <taxon>Pseudomonadati</taxon>
        <taxon>Pseudomonadota</taxon>
        <taxon>Alphaproteobacteria</taxon>
        <taxon>Acetobacterales</taxon>
        <taxon>Acetobacteraceae</taxon>
        <taxon>Acetobacter</taxon>
    </lineage>
</organism>
<name>A0AAN1U837_9PROT</name>
<sequence>MDGPVVAACAVQPPPPRALDAYDAWLRKVDPEPANLLPWRCWHGVAGTRRHRVESWGAGMGATRGVSYPMPLADVEILRWCQMRRLSEAETDFTFQLVKSLDLTFLQIRNQQIKQDLQHTFRKR</sequence>
<evidence type="ECO:0000313" key="1">
    <source>
        <dbReference type="EMBL" id="AXM99422.1"/>
    </source>
</evidence>
<reference evidence="1 2" key="1">
    <citation type="submission" date="2017-09" db="EMBL/GenBank/DDBJ databases">
        <authorList>
            <person name="Kim K.H."/>
            <person name="Chun B.H."/>
            <person name="Han G.S."/>
            <person name="Hyun S.G."/>
            <person name="Jeon C.O."/>
        </authorList>
    </citation>
    <scope>NUCLEOTIDE SEQUENCE [LARGE SCALE GENOMIC DNA]</scope>
    <source>
        <strain evidence="1 2">SH</strain>
    </source>
</reference>
<dbReference type="EMBL" id="CP023189">
    <property type="protein sequence ID" value="AXM99422.1"/>
    <property type="molecule type" value="Genomic_DNA"/>
</dbReference>